<feature type="chain" id="PRO_5045274898" evidence="1">
    <location>
        <begin position="23"/>
        <end position="340"/>
    </location>
</feature>
<proteinExistence type="predicted"/>
<comment type="caution">
    <text evidence="2">The sequence shown here is derived from an EMBL/GenBank/DDBJ whole genome shotgun (WGS) entry which is preliminary data.</text>
</comment>
<keyword evidence="3" id="KW-1185">Reference proteome</keyword>
<evidence type="ECO:0000256" key="1">
    <source>
        <dbReference type="SAM" id="SignalP"/>
    </source>
</evidence>
<evidence type="ECO:0000313" key="2">
    <source>
        <dbReference type="EMBL" id="GAA4650148.1"/>
    </source>
</evidence>
<sequence>MRRVTVGVAGVLTLSASLGAYALGPMPDESGFSGFVGFGLGNTTLKSNIVAGTAMGDIGNDRIHDLGSAKSESKTSGFFNGEVQYTWADSKTQVFAGNSLENWLRYDFSSELGVRRQYDGIGELSVSYLFSGVPTKVWKDPYKTDGKRKDTDRTSRGARVGWSNIMGSNFQVRLSTRKVEVDNEQSGESGLGLTPAQQRMLSREGDIRSAEVLYRHSLGNGHFFIPSVQYTRYDLDGKAMAADEYIVQLSHAWGNKQWQTVTNLVYGQNKHDKANPIAEFGGKTQEDDIYGASFSVFYSEPFGWKNWRAMGSLAAFRASSNIDFYDTNITSVSAGLLYHF</sequence>
<protein>
    <submittedName>
        <fullName evidence="2">DUF2860 domain-containing protein</fullName>
    </submittedName>
</protein>
<dbReference type="RefSeq" id="WP_345196249.1">
    <property type="nucleotide sequence ID" value="NZ_BAABFL010000367.1"/>
</dbReference>
<name>A0ABP8V1N9_9GAMM</name>
<gene>
    <name evidence="2" type="ORF">GCM10023116_24310</name>
</gene>
<reference evidence="3" key="1">
    <citation type="journal article" date="2019" name="Int. J. Syst. Evol. Microbiol.">
        <title>The Global Catalogue of Microorganisms (GCM) 10K type strain sequencing project: providing services to taxonomists for standard genome sequencing and annotation.</title>
        <authorList>
            <consortium name="The Broad Institute Genomics Platform"/>
            <consortium name="The Broad Institute Genome Sequencing Center for Infectious Disease"/>
            <person name="Wu L."/>
            <person name="Ma J."/>
        </authorList>
    </citation>
    <scope>NUCLEOTIDE SEQUENCE [LARGE SCALE GENOMIC DNA]</scope>
    <source>
        <strain evidence="3">JCM 17805</strain>
    </source>
</reference>
<dbReference type="Proteomes" id="UP001500604">
    <property type="component" value="Unassembled WGS sequence"/>
</dbReference>
<evidence type="ECO:0000313" key="3">
    <source>
        <dbReference type="Proteomes" id="UP001500604"/>
    </source>
</evidence>
<dbReference type="EMBL" id="BAABFL010000367">
    <property type="protein sequence ID" value="GAA4650148.1"/>
    <property type="molecule type" value="Genomic_DNA"/>
</dbReference>
<dbReference type="PIRSF" id="PIRSF028696">
    <property type="entry name" value="UCP028696"/>
    <property type="match status" value="1"/>
</dbReference>
<accession>A0ABP8V1N9</accession>
<keyword evidence="1" id="KW-0732">Signal</keyword>
<dbReference type="Pfam" id="PF11059">
    <property type="entry name" value="DUF2860"/>
    <property type="match status" value="1"/>
</dbReference>
<dbReference type="InterPro" id="IPR016896">
    <property type="entry name" value="DUF2860"/>
</dbReference>
<organism evidence="2 3">
    <name type="scientific">Kistimonas scapharcae</name>
    <dbReference type="NCBI Taxonomy" id="1036133"/>
    <lineage>
        <taxon>Bacteria</taxon>
        <taxon>Pseudomonadati</taxon>
        <taxon>Pseudomonadota</taxon>
        <taxon>Gammaproteobacteria</taxon>
        <taxon>Oceanospirillales</taxon>
        <taxon>Endozoicomonadaceae</taxon>
        <taxon>Kistimonas</taxon>
    </lineage>
</organism>
<feature type="signal peptide" evidence="1">
    <location>
        <begin position="1"/>
        <end position="22"/>
    </location>
</feature>